<dbReference type="SUPFAM" id="SSF47986">
    <property type="entry name" value="DEATH domain"/>
    <property type="match status" value="1"/>
</dbReference>
<dbReference type="GeneTree" id="ENSGT00730000111912"/>
<protein>
    <recommendedName>
        <fullName evidence="1">CARD domain-containing protein</fullName>
    </recommendedName>
</protein>
<dbReference type="Proteomes" id="UP000265020">
    <property type="component" value="Unassembled WGS sequence"/>
</dbReference>
<accession>A0A3Q2D200</accession>
<dbReference type="InterPro" id="IPR011029">
    <property type="entry name" value="DEATH-like_dom_sf"/>
</dbReference>
<reference evidence="2" key="1">
    <citation type="submission" date="2025-08" db="UniProtKB">
        <authorList>
            <consortium name="Ensembl"/>
        </authorList>
    </citation>
    <scope>IDENTIFICATION</scope>
</reference>
<keyword evidence="3" id="KW-1185">Reference proteome</keyword>
<dbReference type="AlphaFoldDB" id="A0A3Q2D200"/>
<organism evidence="2 3">
    <name type="scientific">Cyprinodon variegatus</name>
    <name type="common">Sheepshead minnow</name>
    <dbReference type="NCBI Taxonomy" id="28743"/>
    <lineage>
        <taxon>Eukaryota</taxon>
        <taxon>Metazoa</taxon>
        <taxon>Chordata</taxon>
        <taxon>Craniata</taxon>
        <taxon>Vertebrata</taxon>
        <taxon>Euteleostomi</taxon>
        <taxon>Actinopterygii</taxon>
        <taxon>Neopterygii</taxon>
        <taxon>Teleostei</taxon>
        <taxon>Neoteleostei</taxon>
        <taxon>Acanthomorphata</taxon>
        <taxon>Ovalentaria</taxon>
        <taxon>Atherinomorphae</taxon>
        <taxon>Cyprinodontiformes</taxon>
        <taxon>Cyprinodontidae</taxon>
        <taxon>Cyprinodon</taxon>
    </lineage>
</organism>
<dbReference type="Pfam" id="PF00619">
    <property type="entry name" value="CARD"/>
    <property type="match status" value="1"/>
</dbReference>
<feature type="domain" description="CARD" evidence="1">
    <location>
        <begin position="1"/>
        <end position="67"/>
    </location>
</feature>
<dbReference type="Gene3D" id="1.10.533.10">
    <property type="entry name" value="Death Domain, Fas"/>
    <property type="match status" value="1"/>
</dbReference>
<evidence type="ECO:0000313" key="3">
    <source>
        <dbReference type="Proteomes" id="UP000265020"/>
    </source>
</evidence>
<evidence type="ECO:0000259" key="1">
    <source>
        <dbReference type="PROSITE" id="PS50209"/>
    </source>
</evidence>
<dbReference type="GO" id="GO:0042981">
    <property type="term" value="P:regulation of apoptotic process"/>
    <property type="evidence" value="ECO:0007669"/>
    <property type="project" value="InterPro"/>
</dbReference>
<evidence type="ECO:0000313" key="2">
    <source>
        <dbReference type="Ensembl" id="ENSCVAP00000012373.1"/>
    </source>
</evidence>
<dbReference type="InterPro" id="IPR001315">
    <property type="entry name" value="CARD"/>
</dbReference>
<dbReference type="Ensembl" id="ENSCVAT00000019704.1">
    <property type="protein sequence ID" value="ENSCVAP00000012373.1"/>
    <property type="gene ID" value="ENSCVAG00000014783.1"/>
</dbReference>
<name>A0A3Q2D200_CYPVA</name>
<proteinExistence type="predicted"/>
<dbReference type="CDD" id="cd01671">
    <property type="entry name" value="CARD"/>
    <property type="match status" value="1"/>
</dbReference>
<reference evidence="2" key="2">
    <citation type="submission" date="2025-09" db="UniProtKB">
        <authorList>
            <consortium name="Ensembl"/>
        </authorList>
    </citation>
    <scope>IDENTIFICATION</scope>
</reference>
<sequence length="94" mass="10943">MLQSRPVPVQRERPGKLLDRLFDVNVLTYDDKEFIRTERATSEKNRALVDTVMNKGDQASSEMIHLLCGIDPCLSKKENIYMYKRFSIFPALYS</sequence>
<dbReference type="PROSITE" id="PS50209">
    <property type="entry name" value="CARD"/>
    <property type="match status" value="1"/>
</dbReference>